<dbReference type="AlphaFoldDB" id="A0A9P8US33"/>
<gene>
    <name evidence="2" type="ORF">BKA67DRAFT_554560</name>
</gene>
<dbReference type="GeneID" id="70130890"/>
<reference evidence="2" key="1">
    <citation type="journal article" date="2021" name="Nat. Commun.">
        <title>Genetic determinants of endophytism in the Arabidopsis root mycobiome.</title>
        <authorList>
            <person name="Mesny F."/>
            <person name="Miyauchi S."/>
            <person name="Thiergart T."/>
            <person name="Pickel B."/>
            <person name="Atanasova L."/>
            <person name="Karlsson M."/>
            <person name="Huettel B."/>
            <person name="Barry K.W."/>
            <person name="Haridas S."/>
            <person name="Chen C."/>
            <person name="Bauer D."/>
            <person name="Andreopoulos W."/>
            <person name="Pangilinan J."/>
            <person name="LaButti K."/>
            <person name="Riley R."/>
            <person name="Lipzen A."/>
            <person name="Clum A."/>
            <person name="Drula E."/>
            <person name="Henrissat B."/>
            <person name="Kohler A."/>
            <person name="Grigoriev I.V."/>
            <person name="Martin F.M."/>
            <person name="Hacquard S."/>
        </authorList>
    </citation>
    <scope>NUCLEOTIDE SEQUENCE</scope>
    <source>
        <strain evidence="2">MPI-SDFR-AT-0073</strain>
    </source>
</reference>
<accession>A0A9P8US33</accession>
<organism evidence="2 3">
    <name type="scientific">Truncatella angustata</name>
    <dbReference type="NCBI Taxonomy" id="152316"/>
    <lineage>
        <taxon>Eukaryota</taxon>
        <taxon>Fungi</taxon>
        <taxon>Dikarya</taxon>
        <taxon>Ascomycota</taxon>
        <taxon>Pezizomycotina</taxon>
        <taxon>Sordariomycetes</taxon>
        <taxon>Xylariomycetidae</taxon>
        <taxon>Amphisphaeriales</taxon>
        <taxon>Sporocadaceae</taxon>
        <taxon>Truncatella</taxon>
    </lineage>
</organism>
<evidence type="ECO:0000256" key="1">
    <source>
        <dbReference type="SAM" id="Phobius"/>
    </source>
</evidence>
<keyword evidence="1" id="KW-0812">Transmembrane</keyword>
<keyword evidence="1" id="KW-1133">Transmembrane helix</keyword>
<evidence type="ECO:0000313" key="2">
    <source>
        <dbReference type="EMBL" id="KAH6657204.1"/>
    </source>
</evidence>
<keyword evidence="1" id="KW-0472">Membrane</keyword>
<proteinExistence type="predicted"/>
<dbReference type="Proteomes" id="UP000758603">
    <property type="component" value="Unassembled WGS sequence"/>
</dbReference>
<protein>
    <submittedName>
        <fullName evidence="2">Uncharacterized protein</fullName>
    </submittedName>
</protein>
<name>A0A9P8US33_9PEZI</name>
<comment type="caution">
    <text evidence="2">The sequence shown here is derived from an EMBL/GenBank/DDBJ whole genome shotgun (WGS) entry which is preliminary data.</text>
</comment>
<dbReference type="RefSeq" id="XP_045961438.1">
    <property type="nucleotide sequence ID" value="XM_046101998.1"/>
</dbReference>
<evidence type="ECO:0000313" key="3">
    <source>
        <dbReference type="Proteomes" id="UP000758603"/>
    </source>
</evidence>
<sequence>MRPQLTVIIFFMTLCYTVTMTSFESSFDFPVYLMPPLTYLTFFNARKDETQKKCHLNPAYQWTPSSVITQPMVLSNDTTRYRWIYPPF</sequence>
<dbReference type="EMBL" id="JAGPXC010000002">
    <property type="protein sequence ID" value="KAH6657204.1"/>
    <property type="molecule type" value="Genomic_DNA"/>
</dbReference>
<feature type="transmembrane region" description="Helical" evidence="1">
    <location>
        <begin position="5"/>
        <end position="23"/>
    </location>
</feature>
<keyword evidence="3" id="KW-1185">Reference proteome</keyword>